<dbReference type="Gene3D" id="1.10.1660.10">
    <property type="match status" value="1"/>
</dbReference>
<dbReference type="InterPro" id="IPR000551">
    <property type="entry name" value="MerR-type_HTH_dom"/>
</dbReference>
<comment type="caution">
    <text evidence="2">The sequence shown here is derived from an EMBL/GenBank/DDBJ whole genome shotgun (WGS) entry which is preliminary data.</text>
</comment>
<evidence type="ECO:0000313" key="2">
    <source>
        <dbReference type="EMBL" id="HJC23879.1"/>
    </source>
</evidence>
<name>A0A9D2SPF8_9FIRM</name>
<evidence type="ECO:0000313" key="3">
    <source>
        <dbReference type="Proteomes" id="UP000823891"/>
    </source>
</evidence>
<dbReference type="GO" id="GO:0006355">
    <property type="term" value="P:regulation of DNA-templated transcription"/>
    <property type="evidence" value="ECO:0007669"/>
    <property type="project" value="InterPro"/>
</dbReference>
<reference evidence="2" key="1">
    <citation type="journal article" date="2021" name="PeerJ">
        <title>Extensive microbial diversity within the chicken gut microbiome revealed by metagenomics and culture.</title>
        <authorList>
            <person name="Gilroy R."/>
            <person name="Ravi A."/>
            <person name="Getino M."/>
            <person name="Pursley I."/>
            <person name="Horton D.L."/>
            <person name="Alikhan N.F."/>
            <person name="Baker D."/>
            <person name="Gharbi K."/>
            <person name="Hall N."/>
            <person name="Watson M."/>
            <person name="Adriaenssens E.M."/>
            <person name="Foster-Nyarko E."/>
            <person name="Jarju S."/>
            <person name="Secka A."/>
            <person name="Antonio M."/>
            <person name="Oren A."/>
            <person name="Chaudhuri R.R."/>
            <person name="La Ragione R."/>
            <person name="Hildebrand F."/>
            <person name="Pallen M.J."/>
        </authorList>
    </citation>
    <scope>NUCLEOTIDE SEQUENCE</scope>
    <source>
        <strain evidence="2">USAMLcec2-132</strain>
    </source>
</reference>
<dbReference type="EMBL" id="DWWS01000032">
    <property type="protein sequence ID" value="HJC23879.1"/>
    <property type="molecule type" value="Genomic_DNA"/>
</dbReference>
<reference evidence="2" key="2">
    <citation type="submission" date="2021-04" db="EMBL/GenBank/DDBJ databases">
        <authorList>
            <person name="Gilroy R."/>
        </authorList>
    </citation>
    <scope>NUCLEOTIDE SEQUENCE</scope>
    <source>
        <strain evidence="2">USAMLcec2-132</strain>
    </source>
</reference>
<accession>A0A9D2SPF8</accession>
<dbReference type="PROSITE" id="PS50937">
    <property type="entry name" value="HTH_MERR_2"/>
    <property type="match status" value="1"/>
</dbReference>
<protein>
    <submittedName>
        <fullName evidence="2">MerR family transcriptional regulator</fullName>
    </submittedName>
</protein>
<dbReference type="SMART" id="SM00422">
    <property type="entry name" value="HTH_MERR"/>
    <property type="match status" value="1"/>
</dbReference>
<feature type="domain" description="HTH merR-type" evidence="1">
    <location>
        <begin position="1"/>
        <end position="68"/>
    </location>
</feature>
<organism evidence="2 3">
    <name type="scientific">Candidatus Eisenbergiella merdavium</name>
    <dbReference type="NCBI Taxonomy" id="2838551"/>
    <lineage>
        <taxon>Bacteria</taxon>
        <taxon>Bacillati</taxon>
        <taxon>Bacillota</taxon>
        <taxon>Clostridia</taxon>
        <taxon>Lachnospirales</taxon>
        <taxon>Lachnospiraceae</taxon>
        <taxon>Eisenbergiella</taxon>
    </lineage>
</organism>
<sequence length="118" mass="13894">MTIQEAARRYRIPLEILREYESWGLCGAVKKVMGAWQYDDEDIRRLSTIMTLHDAGFSNEEVETYMKLLLEGESTEEERLAIISRHRDSTLDEIHLRQAQLDRLDYLRYKIQKAGKSS</sequence>
<dbReference type="Proteomes" id="UP000823891">
    <property type="component" value="Unassembled WGS sequence"/>
</dbReference>
<evidence type="ECO:0000259" key="1">
    <source>
        <dbReference type="PROSITE" id="PS50937"/>
    </source>
</evidence>
<dbReference type="GO" id="GO:0003677">
    <property type="term" value="F:DNA binding"/>
    <property type="evidence" value="ECO:0007669"/>
    <property type="project" value="InterPro"/>
</dbReference>
<proteinExistence type="predicted"/>
<dbReference type="AlphaFoldDB" id="A0A9D2SPF8"/>
<dbReference type="Pfam" id="PF13411">
    <property type="entry name" value="MerR_1"/>
    <property type="match status" value="1"/>
</dbReference>
<gene>
    <name evidence="2" type="ORF">H9761_09260</name>
</gene>
<dbReference type="SUPFAM" id="SSF46955">
    <property type="entry name" value="Putative DNA-binding domain"/>
    <property type="match status" value="1"/>
</dbReference>
<dbReference type="InterPro" id="IPR009061">
    <property type="entry name" value="DNA-bd_dom_put_sf"/>
</dbReference>